<evidence type="ECO:0000313" key="3">
    <source>
        <dbReference type="Proteomes" id="UP001595557"/>
    </source>
</evidence>
<dbReference type="EMBL" id="JBHRTE010000059">
    <property type="protein sequence ID" value="MFC3169211.1"/>
    <property type="molecule type" value="Genomic_DNA"/>
</dbReference>
<feature type="region of interest" description="Disordered" evidence="1">
    <location>
        <begin position="1"/>
        <end position="20"/>
    </location>
</feature>
<accession>A0ABV7IHF2</accession>
<keyword evidence="3" id="KW-1185">Reference proteome</keyword>
<reference evidence="3" key="1">
    <citation type="journal article" date="2019" name="Int. J. Syst. Evol. Microbiol.">
        <title>The Global Catalogue of Microorganisms (GCM) 10K type strain sequencing project: providing services to taxonomists for standard genome sequencing and annotation.</title>
        <authorList>
            <consortium name="The Broad Institute Genomics Platform"/>
            <consortium name="The Broad Institute Genome Sequencing Center for Infectious Disease"/>
            <person name="Wu L."/>
            <person name="Ma J."/>
        </authorList>
    </citation>
    <scope>NUCLEOTIDE SEQUENCE [LARGE SCALE GENOMIC DNA]</scope>
    <source>
        <strain evidence="3">KCTC 52239</strain>
    </source>
</reference>
<protein>
    <recommendedName>
        <fullName evidence="4">Hint domain-containing protein</fullName>
    </recommendedName>
</protein>
<sequence length="173" mass="17868">MSFISYPTGGGAAAAASPSQSSRQALTSSGAVRIIGGSHIVHVAPLGAMTLDLAATDPADLVLPMQAQGRYLLDEFVFHDLRGSPGNVAVTIRTLDAARGGGVLLVDQQPLASLAVRHGLIRIPPPEVAIWEAPHLYVTLTGSGSGTVLIRALGTVVAPEDPEHPMSDPRRIG</sequence>
<dbReference type="RefSeq" id="WP_207464398.1">
    <property type="nucleotide sequence ID" value="NZ_JAFNAW010000001.1"/>
</dbReference>
<evidence type="ECO:0000256" key="1">
    <source>
        <dbReference type="SAM" id="MobiDB-lite"/>
    </source>
</evidence>
<proteinExistence type="predicted"/>
<evidence type="ECO:0000313" key="2">
    <source>
        <dbReference type="EMBL" id="MFC3169211.1"/>
    </source>
</evidence>
<evidence type="ECO:0008006" key="4">
    <source>
        <dbReference type="Google" id="ProtNLM"/>
    </source>
</evidence>
<gene>
    <name evidence="2" type="ORF">ACFOD7_14255</name>
</gene>
<organism evidence="2 3">
    <name type="scientific">Paracoccus fontiphilus</name>
    <dbReference type="NCBI Taxonomy" id="1815556"/>
    <lineage>
        <taxon>Bacteria</taxon>
        <taxon>Pseudomonadati</taxon>
        <taxon>Pseudomonadota</taxon>
        <taxon>Alphaproteobacteria</taxon>
        <taxon>Rhodobacterales</taxon>
        <taxon>Paracoccaceae</taxon>
        <taxon>Paracoccus</taxon>
    </lineage>
</organism>
<comment type="caution">
    <text evidence="2">The sequence shown here is derived from an EMBL/GenBank/DDBJ whole genome shotgun (WGS) entry which is preliminary data.</text>
</comment>
<dbReference type="Proteomes" id="UP001595557">
    <property type="component" value="Unassembled WGS sequence"/>
</dbReference>
<name>A0ABV7IHF2_9RHOB</name>